<dbReference type="EMBL" id="MN448286">
    <property type="protein sequence ID" value="QFG74346.1"/>
    <property type="molecule type" value="Genomic_DNA"/>
</dbReference>
<reference evidence="1" key="1">
    <citation type="journal article" date="2019" name="Philos. Trans. R. Soc. Lond., B, Biol. Sci.">
        <title>Targeted metagenomic recovery of four divergent viruses reveals shared and distinctive characteristics of giant viruses of marine eukaryotes.</title>
        <authorList>
            <person name="Needham D.M."/>
            <person name="Poirier C."/>
            <person name="Hehenberger E."/>
            <person name="Jimenez V."/>
            <person name="Swalwell J.E."/>
            <person name="Santoro A.E."/>
            <person name="Worden A.Z."/>
        </authorList>
    </citation>
    <scope>NUCLEOTIDE SEQUENCE</scope>
    <source>
        <strain evidence="1">MPacV-611</strain>
    </source>
</reference>
<proteinExistence type="predicted"/>
<evidence type="ECO:0000313" key="1">
    <source>
        <dbReference type="EMBL" id="QFG74346.1"/>
    </source>
</evidence>
<sequence length="162" mass="20179">MDKNYIESILLRPNNDKNIFLWWSQEQQYVNICKDLVLKKNLSNEDNEYYLQNILTMRILHFNPIYYLDINNENNYYFIVVDILYNYWKNIVDTFILKKDRKDYIEYLLLNLEFLKKKYTLLNYFYNLTFEQYKHIRQIIESNMILEKYLVSMMNNENLIDL</sequence>
<protein>
    <submittedName>
        <fullName evidence="1">Uncharacterized protein</fullName>
    </submittedName>
</protein>
<organism evidence="1">
    <name type="scientific">Megaviridae environmental sample</name>
    <dbReference type="NCBI Taxonomy" id="1737588"/>
    <lineage>
        <taxon>Viruses</taxon>
        <taxon>Varidnaviria</taxon>
        <taxon>Bamfordvirae</taxon>
        <taxon>Nucleocytoviricota</taxon>
        <taxon>Megaviricetes</taxon>
        <taxon>Imitervirales</taxon>
        <taxon>Mimiviridae</taxon>
        <taxon>environmental samples</taxon>
    </lineage>
</organism>
<name>A0A5J6VJK9_9VIRU</name>
<accession>A0A5J6VJK9</accession>